<dbReference type="EMBL" id="CP013355">
    <property type="protein sequence ID" value="AMC12163.1"/>
    <property type="molecule type" value="Genomic_DNA"/>
</dbReference>
<gene>
    <name evidence="1" type="ORF">Lupro_01915</name>
</gene>
<dbReference type="OrthoDB" id="9813892at2"/>
<dbReference type="SUPFAM" id="SSF110296">
    <property type="entry name" value="Oligoxyloglucan reducing end-specific cellobiohydrolase"/>
    <property type="match status" value="1"/>
</dbReference>
<reference evidence="2" key="1">
    <citation type="submission" date="2015-12" db="EMBL/GenBank/DDBJ databases">
        <title>Complete genome sequence of Lutibacter profundus strain LP1.</title>
        <authorList>
            <person name="Wissuwa J."/>
            <person name="Le Moine Bauer S."/>
            <person name="Stokke R."/>
            <person name="Dahle H."/>
            <person name="Steen I.H."/>
        </authorList>
    </citation>
    <scope>NUCLEOTIDE SEQUENCE [LARGE SCALE GENOMIC DNA]</scope>
    <source>
        <strain evidence="2">LP1</strain>
    </source>
</reference>
<dbReference type="KEGG" id="lut:Lupro_01915"/>
<evidence type="ECO:0000313" key="1">
    <source>
        <dbReference type="EMBL" id="AMC12163.1"/>
    </source>
</evidence>
<organism evidence="1 2">
    <name type="scientific">Lutibacter profundi</name>
    <dbReference type="NCBI Taxonomy" id="1622118"/>
    <lineage>
        <taxon>Bacteria</taxon>
        <taxon>Pseudomonadati</taxon>
        <taxon>Bacteroidota</taxon>
        <taxon>Flavobacteriia</taxon>
        <taxon>Flavobacteriales</taxon>
        <taxon>Flavobacteriaceae</taxon>
        <taxon>Lutibacter</taxon>
    </lineage>
</organism>
<dbReference type="PATRIC" id="fig|1622118.3.peg.390"/>
<dbReference type="PANTHER" id="PTHR47199:SF2">
    <property type="entry name" value="PHOTOSYSTEM II STABILITY_ASSEMBLY FACTOR HCF136, CHLOROPLASTIC"/>
    <property type="match status" value="1"/>
</dbReference>
<dbReference type="InterPro" id="IPR015943">
    <property type="entry name" value="WD40/YVTN_repeat-like_dom_sf"/>
</dbReference>
<reference evidence="1 2" key="2">
    <citation type="journal article" date="2016" name="Int. J. Syst. Evol. Microbiol.">
        <title>Lutibacter profundi sp. nov., isolated from a deep-sea hydrothermal system on the Arctic Mid-Ocean Ridge and emended description of the genus Lutibacter.</title>
        <authorList>
            <person name="Le Moine Bauer S."/>
            <person name="Roalkvam I."/>
            <person name="Steen I.H."/>
            <person name="Dahle H."/>
        </authorList>
    </citation>
    <scope>NUCLEOTIDE SEQUENCE [LARGE SCALE GENOMIC DNA]</scope>
    <source>
        <strain evidence="1 2">LP1</strain>
    </source>
</reference>
<keyword evidence="2" id="KW-1185">Reference proteome</keyword>
<name>A0A0X8G8R4_9FLAO</name>
<protein>
    <submittedName>
        <fullName evidence="1">Oxidoreductase</fullName>
    </submittedName>
</protein>
<sequence length="347" mass="38649">MKNKVLLFLILIFFSTCKKEYKARETIKISIKNIKLDSSSIRAIEIINDSSIVYAGSIGDIGIITNSGKFKVVKKIVTDTIVPHFRSLAYTNKGIYALSIGNPALLYKVKNNKAVVVYKEEHEKVFYDCIKFFDSINGIAIGDPTDDCLSILITRDGGNTWNKINCDFLPKVNKGEAAFAASNTNIAIIGKKAWIVTGGLKSRIFHTPDMGLTWEVYNTPIIQGKSTTGIYSVDFYNEKQGIICGGDYTDKFGNYANKALTFDGGKTWELVSENKAPKYVSCVQYIPNTQGKEVVAVSTNGIFYSKNSGRNWEKISDKGFYAIRFVSRKTAWLSGNNKIAKMNILNF</sequence>
<dbReference type="PANTHER" id="PTHR47199">
    <property type="entry name" value="PHOTOSYSTEM II STABILITY/ASSEMBLY FACTOR HCF136, CHLOROPLASTIC"/>
    <property type="match status" value="1"/>
</dbReference>
<dbReference type="RefSeq" id="WP_068211353.1">
    <property type="nucleotide sequence ID" value="NZ_CP013355.1"/>
</dbReference>
<dbReference type="Proteomes" id="UP000059672">
    <property type="component" value="Chromosome"/>
</dbReference>
<proteinExistence type="predicted"/>
<accession>A0A0X8G8R4</accession>
<evidence type="ECO:0000313" key="2">
    <source>
        <dbReference type="Proteomes" id="UP000059672"/>
    </source>
</evidence>
<dbReference type="Gene3D" id="2.130.10.10">
    <property type="entry name" value="YVTN repeat-like/Quinoprotein amine dehydrogenase"/>
    <property type="match status" value="1"/>
</dbReference>
<dbReference type="AlphaFoldDB" id="A0A0X8G8R4"/>
<dbReference type="STRING" id="1622118.Lupro_01915"/>